<dbReference type="SUPFAM" id="SSF53474">
    <property type="entry name" value="alpha/beta-Hydrolases"/>
    <property type="match status" value="1"/>
</dbReference>
<evidence type="ECO:0000256" key="3">
    <source>
        <dbReference type="ARBA" id="ARBA00004370"/>
    </source>
</evidence>
<sequence length="293" mass="32406">MDTNRDARDGDGGGNLHPLHTPAATVPDQIDIIAVHGLNGHYLNTWTATETAAKRRFSLWRGGAEVESTSTLWLRDLLPQKLPNAHVLSFEYDATAFGNKSAFGVRENSMALLAAVRDMREDHGDQARPIIFIGHSLGGIVIKQALTFATHSETKWKGIVESTKGVVFFGTPHRGADAARWGHTIADIVSTATHRPPATFLKTLETNSAQLLQISEDFRPSVDRYAIASFYEQHAHPALGTVVVDKLSALLWLPNEEANMMSGDHSAMCKFAKGDRRFDRVWRTIKRVSRGRE</sequence>
<comment type="subcellular location">
    <subcellularLocation>
        <location evidence="8">Endoplasmic reticulum membrane</location>
    </subcellularLocation>
    <subcellularLocation>
        <location evidence="3">Membrane</location>
    </subcellularLocation>
    <subcellularLocation>
        <location evidence="2">Mitochondrion</location>
    </subcellularLocation>
</comment>
<comment type="similarity">
    <text evidence="8">Belongs to the GPI inositol-deacylase family.</text>
</comment>
<keyword evidence="6" id="KW-0496">Mitochondrion</keyword>
<comment type="caution">
    <text evidence="11">The sequence shown here is derived from an EMBL/GenBank/DDBJ whole genome shotgun (WGS) entry which is preliminary data.</text>
</comment>
<evidence type="ECO:0000256" key="4">
    <source>
        <dbReference type="ARBA" id="ARBA00015856"/>
    </source>
</evidence>
<dbReference type="PANTHER" id="PTHR48182:SF2">
    <property type="entry name" value="PROTEIN SERAC1"/>
    <property type="match status" value="1"/>
</dbReference>
<dbReference type="GO" id="GO:0005789">
    <property type="term" value="C:endoplasmic reticulum membrane"/>
    <property type="evidence" value="ECO:0007669"/>
    <property type="project" value="UniProtKB-SubCell"/>
</dbReference>
<evidence type="ECO:0000256" key="8">
    <source>
        <dbReference type="RuleBase" id="RU365011"/>
    </source>
</evidence>
<feature type="compositionally biased region" description="Basic and acidic residues" evidence="9">
    <location>
        <begin position="1"/>
        <end position="11"/>
    </location>
</feature>
<dbReference type="GO" id="GO:0016788">
    <property type="term" value="F:hydrolase activity, acting on ester bonds"/>
    <property type="evidence" value="ECO:0007669"/>
    <property type="project" value="InterPro"/>
</dbReference>
<dbReference type="EMBL" id="JAULSN010000009">
    <property type="protein sequence ID" value="KAK3365350.1"/>
    <property type="molecule type" value="Genomic_DNA"/>
</dbReference>
<dbReference type="GO" id="GO:0015031">
    <property type="term" value="P:protein transport"/>
    <property type="evidence" value="ECO:0007669"/>
    <property type="project" value="UniProtKB-KW"/>
</dbReference>
<evidence type="ECO:0000256" key="1">
    <source>
        <dbReference type="ARBA" id="ARBA00003496"/>
    </source>
</evidence>
<reference evidence="11" key="1">
    <citation type="journal article" date="2023" name="Mol. Phylogenet. Evol.">
        <title>Genome-scale phylogeny and comparative genomics of the fungal order Sordariales.</title>
        <authorList>
            <person name="Hensen N."/>
            <person name="Bonometti L."/>
            <person name="Westerberg I."/>
            <person name="Brannstrom I.O."/>
            <person name="Guillou S."/>
            <person name="Cros-Aarteil S."/>
            <person name="Calhoun S."/>
            <person name="Haridas S."/>
            <person name="Kuo A."/>
            <person name="Mondo S."/>
            <person name="Pangilinan J."/>
            <person name="Riley R."/>
            <person name="LaButti K."/>
            <person name="Andreopoulos B."/>
            <person name="Lipzen A."/>
            <person name="Chen C."/>
            <person name="Yan M."/>
            <person name="Daum C."/>
            <person name="Ng V."/>
            <person name="Clum A."/>
            <person name="Steindorff A."/>
            <person name="Ohm R.A."/>
            <person name="Martin F."/>
            <person name="Silar P."/>
            <person name="Natvig D.O."/>
            <person name="Lalanne C."/>
            <person name="Gautier V."/>
            <person name="Ament-Velasquez S.L."/>
            <person name="Kruys A."/>
            <person name="Hutchinson M.I."/>
            <person name="Powell A.J."/>
            <person name="Barry K."/>
            <person name="Miller A.N."/>
            <person name="Grigoriev I.V."/>
            <person name="Debuchy R."/>
            <person name="Gladieux P."/>
            <person name="Hiltunen Thoren M."/>
            <person name="Johannesson H."/>
        </authorList>
    </citation>
    <scope>NUCLEOTIDE SEQUENCE</scope>
    <source>
        <strain evidence="11">CBS 958.72</strain>
    </source>
</reference>
<evidence type="ECO:0000259" key="10">
    <source>
        <dbReference type="Pfam" id="PF07819"/>
    </source>
</evidence>
<evidence type="ECO:0000256" key="9">
    <source>
        <dbReference type="SAM" id="MobiDB-lite"/>
    </source>
</evidence>
<dbReference type="InterPro" id="IPR029058">
    <property type="entry name" value="AB_hydrolase_fold"/>
</dbReference>
<dbReference type="Pfam" id="PF07819">
    <property type="entry name" value="PGAP1"/>
    <property type="match status" value="1"/>
</dbReference>
<evidence type="ECO:0000256" key="2">
    <source>
        <dbReference type="ARBA" id="ARBA00004173"/>
    </source>
</evidence>
<dbReference type="PANTHER" id="PTHR48182">
    <property type="entry name" value="PROTEIN SERAC1"/>
    <property type="match status" value="1"/>
</dbReference>
<dbReference type="InterPro" id="IPR012908">
    <property type="entry name" value="PGAP1-ab_dom-like"/>
</dbReference>
<keyword evidence="8 11" id="KW-0378">Hydrolase</keyword>
<evidence type="ECO:0000256" key="6">
    <source>
        <dbReference type="ARBA" id="ARBA00023128"/>
    </source>
</evidence>
<keyword evidence="8" id="KW-0653">Protein transport</keyword>
<proteinExistence type="inferred from homology"/>
<evidence type="ECO:0000256" key="7">
    <source>
        <dbReference type="ARBA" id="ARBA00023136"/>
    </source>
</evidence>
<protein>
    <recommendedName>
        <fullName evidence="4 8">GPI inositol-deacylase</fullName>
        <ecNumber evidence="8">3.1.-.-</ecNumber>
    </recommendedName>
</protein>
<name>A0AAE0JWQ6_9PEZI</name>
<dbReference type="GO" id="GO:0005739">
    <property type="term" value="C:mitochondrion"/>
    <property type="evidence" value="ECO:0007669"/>
    <property type="project" value="UniProtKB-SubCell"/>
</dbReference>
<dbReference type="Proteomes" id="UP001287356">
    <property type="component" value="Unassembled WGS sequence"/>
</dbReference>
<dbReference type="InterPro" id="IPR052374">
    <property type="entry name" value="SERAC1"/>
</dbReference>
<organism evidence="11 12">
    <name type="scientific">Lasiosphaeria ovina</name>
    <dbReference type="NCBI Taxonomy" id="92902"/>
    <lineage>
        <taxon>Eukaryota</taxon>
        <taxon>Fungi</taxon>
        <taxon>Dikarya</taxon>
        <taxon>Ascomycota</taxon>
        <taxon>Pezizomycotina</taxon>
        <taxon>Sordariomycetes</taxon>
        <taxon>Sordariomycetidae</taxon>
        <taxon>Sordariales</taxon>
        <taxon>Lasiosphaeriaceae</taxon>
        <taxon>Lasiosphaeria</taxon>
    </lineage>
</organism>
<dbReference type="Gene3D" id="3.40.50.1820">
    <property type="entry name" value="alpha/beta hydrolase"/>
    <property type="match status" value="1"/>
</dbReference>
<dbReference type="AlphaFoldDB" id="A0AAE0JWQ6"/>
<keyword evidence="5 8" id="KW-0256">Endoplasmic reticulum</keyword>
<accession>A0AAE0JWQ6</accession>
<keyword evidence="8" id="KW-0813">Transport</keyword>
<feature type="region of interest" description="Disordered" evidence="9">
    <location>
        <begin position="1"/>
        <end position="21"/>
    </location>
</feature>
<keyword evidence="12" id="KW-1185">Reference proteome</keyword>
<evidence type="ECO:0000256" key="5">
    <source>
        <dbReference type="ARBA" id="ARBA00022824"/>
    </source>
</evidence>
<evidence type="ECO:0000313" key="11">
    <source>
        <dbReference type="EMBL" id="KAK3365350.1"/>
    </source>
</evidence>
<dbReference type="EC" id="3.1.-.-" evidence="8"/>
<gene>
    <name evidence="11" type="ORF">B0T24DRAFT_713127</name>
</gene>
<reference evidence="11" key="2">
    <citation type="submission" date="2023-06" db="EMBL/GenBank/DDBJ databases">
        <authorList>
            <consortium name="Lawrence Berkeley National Laboratory"/>
            <person name="Haridas S."/>
            <person name="Hensen N."/>
            <person name="Bonometti L."/>
            <person name="Westerberg I."/>
            <person name="Brannstrom I.O."/>
            <person name="Guillou S."/>
            <person name="Cros-Aarteil S."/>
            <person name="Calhoun S."/>
            <person name="Kuo A."/>
            <person name="Mondo S."/>
            <person name="Pangilinan J."/>
            <person name="Riley R."/>
            <person name="Labutti K."/>
            <person name="Andreopoulos B."/>
            <person name="Lipzen A."/>
            <person name="Chen C."/>
            <person name="Yanf M."/>
            <person name="Daum C."/>
            <person name="Ng V."/>
            <person name="Clum A."/>
            <person name="Steindorff A."/>
            <person name="Ohm R."/>
            <person name="Martin F."/>
            <person name="Silar P."/>
            <person name="Natvig D."/>
            <person name="Lalanne C."/>
            <person name="Gautier V."/>
            <person name="Ament-Velasquez S.L."/>
            <person name="Kruys A."/>
            <person name="Hutchinson M.I."/>
            <person name="Powell A.J."/>
            <person name="Barry K."/>
            <person name="Miller A.N."/>
            <person name="Grigoriev I.V."/>
            <person name="Debuchy R."/>
            <person name="Gladieux P."/>
            <person name="Thoren M.H."/>
            <person name="Johannesson H."/>
        </authorList>
    </citation>
    <scope>NUCLEOTIDE SEQUENCE</scope>
    <source>
        <strain evidence="11">CBS 958.72</strain>
    </source>
</reference>
<comment type="function">
    <text evidence="1 8">Involved in inositol deacylation of GPI-anchored proteins which plays important roles in the quality control and ER-associated degradation of GPI-anchored proteins.</text>
</comment>
<feature type="domain" description="GPI inositol-deacylase PGAP1-like alpha/beta" evidence="10">
    <location>
        <begin position="28"/>
        <end position="176"/>
    </location>
</feature>
<evidence type="ECO:0000313" key="12">
    <source>
        <dbReference type="Proteomes" id="UP001287356"/>
    </source>
</evidence>
<keyword evidence="7 8" id="KW-0472">Membrane</keyword>